<comment type="caution">
    <text evidence="2">The sequence shown here is derived from an EMBL/GenBank/DDBJ whole genome shotgun (WGS) entry which is preliminary data.</text>
</comment>
<dbReference type="InterPro" id="IPR050410">
    <property type="entry name" value="CCR4/nocturin_mRNA_transcr"/>
</dbReference>
<sequence>MNQSPEYVPRYSLIDQLLCLKKQYASLYCDLLPRSLEKCNGESKSKSASALQDDIDEKQSIDNETCTYRLMQFNILADGLSGYYTPESPVYYHINMGSVDRELLNYGYRGFRTLEEIVRWDPDVVTIQEMDQLEFYRYYLKDTYTIVHAVKPNSPIVRVGLRIQKYLPLDGCAILFKHKRFQMLQCWKFNGASDLSAPKACANLIVIVVHFQCKQTASFYFNDKCGETDRLYQLGYVCNKLKGIMEALQTPRSGKTEPRFVPLFIGCDLNTMCVPYSDFVPYVYWSLVHPEKLFSKSHRRITNDANVRWDAKQQKIGKEGKEKGEEEEERGEKGNSSSLQLDQNILQLMSQTLQYENGYGLNLKSVYEEHSKEKRNPSYTSTVGGLRCLDYIFYQPDRRVQATELLSVPTEAKVTLPSWSYPSDHFSLLATFKLS</sequence>
<evidence type="ECO:0000256" key="1">
    <source>
        <dbReference type="SAM" id="MobiDB-lite"/>
    </source>
</evidence>
<protein>
    <submittedName>
        <fullName evidence="2">CCR4-NOT transcription complex, subunit 6-like protein</fullName>
    </submittedName>
</protein>
<keyword evidence="3" id="KW-1185">Reference proteome</keyword>
<dbReference type="PANTHER" id="PTHR12121">
    <property type="entry name" value="CARBON CATABOLITE REPRESSOR PROTEIN 4"/>
    <property type="match status" value="1"/>
</dbReference>
<organism evidence="2 3">
    <name type="scientific">Reticulomyxa filosa</name>
    <dbReference type="NCBI Taxonomy" id="46433"/>
    <lineage>
        <taxon>Eukaryota</taxon>
        <taxon>Sar</taxon>
        <taxon>Rhizaria</taxon>
        <taxon>Retaria</taxon>
        <taxon>Foraminifera</taxon>
        <taxon>Monothalamids</taxon>
        <taxon>Reticulomyxidae</taxon>
        <taxon>Reticulomyxa</taxon>
    </lineage>
</organism>
<feature type="region of interest" description="Disordered" evidence="1">
    <location>
        <begin position="311"/>
        <end position="338"/>
    </location>
</feature>
<dbReference type="OrthoDB" id="276515at2759"/>
<dbReference type="InterPro" id="IPR036691">
    <property type="entry name" value="Endo/exonu/phosph_ase_sf"/>
</dbReference>
<accession>X6NQQ3</accession>
<dbReference type="Gene3D" id="3.60.10.10">
    <property type="entry name" value="Endonuclease/exonuclease/phosphatase"/>
    <property type="match status" value="1"/>
</dbReference>
<feature type="compositionally biased region" description="Basic and acidic residues" evidence="1">
    <location>
        <begin position="311"/>
        <end position="324"/>
    </location>
</feature>
<evidence type="ECO:0000313" key="3">
    <source>
        <dbReference type="Proteomes" id="UP000023152"/>
    </source>
</evidence>
<dbReference type="GO" id="GO:0000175">
    <property type="term" value="F:3'-5'-RNA exonuclease activity"/>
    <property type="evidence" value="ECO:0007669"/>
    <property type="project" value="TreeGrafter"/>
</dbReference>
<dbReference type="Proteomes" id="UP000023152">
    <property type="component" value="Unassembled WGS sequence"/>
</dbReference>
<proteinExistence type="predicted"/>
<dbReference type="AlphaFoldDB" id="X6NQQ3"/>
<dbReference type="SUPFAM" id="SSF56219">
    <property type="entry name" value="DNase I-like"/>
    <property type="match status" value="1"/>
</dbReference>
<dbReference type="EMBL" id="ASPP01006779">
    <property type="protein sequence ID" value="ETO28248.1"/>
    <property type="molecule type" value="Genomic_DNA"/>
</dbReference>
<dbReference type="PANTHER" id="PTHR12121:SF36">
    <property type="entry name" value="ENDONUCLEASE_EXONUCLEASE_PHOSPHATASE DOMAIN-CONTAINING PROTEIN"/>
    <property type="match status" value="1"/>
</dbReference>
<gene>
    <name evidence="2" type="ORF">RFI_08884</name>
</gene>
<reference evidence="2 3" key="1">
    <citation type="journal article" date="2013" name="Curr. Biol.">
        <title>The Genome of the Foraminiferan Reticulomyxa filosa.</title>
        <authorList>
            <person name="Glockner G."/>
            <person name="Hulsmann N."/>
            <person name="Schleicher M."/>
            <person name="Noegel A.A."/>
            <person name="Eichinger L."/>
            <person name="Gallinger C."/>
            <person name="Pawlowski J."/>
            <person name="Sierra R."/>
            <person name="Euteneuer U."/>
            <person name="Pillet L."/>
            <person name="Moustafa A."/>
            <person name="Platzer M."/>
            <person name="Groth M."/>
            <person name="Szafranski K."/>
            <person name="Schliwa M."/>
        </authorList>
    </citation>
    <scope>NUCLEOTIDE SEQUENCE [LARGE SCALE GENOMIC DNA]</scope>
</reference>
<name>X6NQQ3_RETFI</name>
<evidence type="ECO:0000313" key="2">
    <source>
        <dbReference type="EMBL" id="ETO28248.1"/>
    </source>
</evidence>